<evidence type="ECO:0000256" key="8">
    <source>
        <dbReference type="ARBA" id="ARBA00049244"/>
    </source>
</evidence>
<evidence type="ECO:0000256" key="1">
    <source>
        <dbReference type="ARBA" id="ARBA00005755"/>
    </source>
</evidence>
<evidence type="ECO:0000256" key="3">
    <source>
        <dbReference type="ARBA" id="ARBA00022679"/>
    </source>
</evidence>
<feature type="domain" description="DNA-directed DNA polymerase family B mitochondria/virus" evidence="9">
    <location>
        <begin position="173"/>
        <end position="398"/>
    </location>
</feature>
<keyword evidence="3" id="KW-0808">Transferase</keyword>
<dbReference type="EMBL" id="LAZR01002514">
    <property type="protein sequence ID" value="KKN29040.1"/>
    <property type="molecule type" value="Genomic_DNA"/>
</dbReference>
<evidence type="ECO:0000256" key="6">
    <source>
        <dbReference type="ARBA" id="ARBA00022932"/>
    </source>
</evidence>
<feature type="non-terminal residue" evidence="10">
    <location>
        <position position="427"/>
    </location>
</feature>
<dbReference type="InterPro" id="IPR043502">
    <property type="entry name" value="DNA/RNA_pol_sf"/>
</dbReference>
<comment type="caution">
    <text evidence="10">The sequence shown here is derived from an EMBL/GenBank/DDBJ whole genome shotgun (WGS) entry which is preliminary data.</text>
</comment>
<dbReference type="Gene3D" id="3.90.1600.10">
    <property type="entry name" value="Palm domain of DNA polymerase"/>
    <property type="match status" value="1"/>
</dbReference>
<dbReference type="InterPro" id="IPR004868">
    <property type="entry name" value="DNA-dir_DNA_pol_B_mt/vir"/>
</dbReference>
<comment type="catalytic activity">
    <reaction evidence="8">
        <text>DNA(n) + a 2'-deoxyribonucleoside 5'-triphosphate = DNA(n+1) + diphosphate</text>
        <dbReference type="Rhea" id="RHEA:22508"/>
        <dbReference type="Rhea" id="RHEA-COMP:17339"/>
        <dbReference type="Rhea" id="RHEA-COMP:17340"/>
        <dbReference type="ChEBI" id="CHEBI:33019"/>
        <dbReference type="ChEBI" id="CHEBI:61560"/>
        <dbReference type="ChEBI" id="CHEBI:173112"/>
        <dbReference type="EC" id="2.7.7.7"/>
    </reaction>
</comment>
<dbReference type="GO" id="GO:0006260">
    <property type="term" value="P:DNA replication"/>
    <property type="evidence" value="ECO:0007669"/>
    <property type="project" value="UniProtKB-KW"/>
</dbReference>
<keyword evidence="5" id="KW-0235">DNA replication</keyword>
<dbReference type="Pfam" id="PF03175">
    <property type="entry name" value="DNA_pol_B_2"/>
    <property type="match status" value="1"/>
</dbReference>
<keyword evidence="7" id="KW-0238">DNA-binding</keyword>
<gene>
    <name evidence="10" type="ORF">LCGC14_0847960</name>
</gene>
<evidence type="ECO:0000259" key="9">
    <source>
        <dbReference type="Pfam" id="PF03175"/>
    </source>
</evidence>
<proteinExistence type="inferred from homology"/>
<evidence type="ECO:0000256" key="5">
    <source>
        <dbReference type="ARBA" id="ARBA00022705"/>
    </source>
</evidence>
<sequence>MRRIRHYLKRNRATQRPTRHLFVDVESRLLPVDETRTDHELWFGWACYWRTRKGRPSDSRDWLRFETAGDLWDFVTAKTKKREPLYLISHNVSYDFGVLRIFESLEARGYELSSFWTSGMATIASFENDGRKIVLLDNGNYFPGTLAKWGQAIGFPKGEADPLTDPVEIVDPYCHRDVEIMVKLWRNLYDFLDENDLGNWGKTLPSQAFSAFRHRFMDQRIVIHADADALALERAAYHGGRSSVFYKGKLENGPFYKLDVNSMYPYVMATEKYPNDLIGYKSPASLVELEKRIEHYAVIARVQLRTDEPCYPVRNKRRIVYPLGIFETTLSTPELRHAIARGHILYVRSLAYYMQAILFRDYVDHFYKLKQKLAGDPGNPWYAFAKLYLNSLYGKFGQLAHHWERIDGDGSPYEDSDFYVNLVTGLA</sequence>
<comment type="similarity">
    <text evidence="1">Belongs to the DNA polymerase type-B family.</text>
</comment>
<dbReference type="GO" id="GO:0000166">
    <property type="term" value="F:nucleotide binding"/>
    <property type="evidence" value="ECO:0007669"/>
    <property type="project" value="InterPro"/>
</dbReference>
<protein>
    <recommendedName>
        <fullName evidence="2">DNA-directed DNA polymerase</fullName>
        <ecNumber evidence="2">2.7.7.7</ecNumber>
    </recommendedName>
</protein>
<keyword evidence="4" id="KW-0548">Nucleotidyltransferase</keyword>
<dbReference type="Gene3D" id="1.10.287.690">
    <property type="entry name" value="Helix hairpin bin"/>
    <property type="match status" value="1"/>
</dbReference>
<dbReference type="AlphaFoldDB" id="A0A0F9PB25"/>
<evidence type="ECO:0000256" key="2">
    <source>
        <dbReference type="ARBA" id="ARBA00012417"/>
    </source>
</evidence>
<dbReference type="SUPFAM" id="SSF56672">
    <property type="entry name" value="DNA/RNA polymerases"/>
    <property type="match status" value="1"/>
</dbReference>
<dbReference type="InterPro" id="IPR023211">
    <property type="entry name" value="DNA_pol_palm_dom_sf"/>
</dbReference>
<evidence type="ECO:0000256" key="4">
    <source>
        <dbReference type="ARBA" id="ARBA00022695"/>
    </source>
</evidence>
<dbReference type="GO" id="GO:0003677">
    <property type="term" value="F:DNA binding"/>
    <property type="evidence" value="ECO:0007669"/>
    <property type="project" value="UniProtKB-KW"/>
</dbReference>
<keyword evidence="6" id="KW-0239">DNA-directed DNA polymerase</keyword>
<evidence type="ECO:0000256" key="7">
    <source>
        <dbReference type="ARBA" id="ARBA00023125"/>
    </source>
</evidence>
<dbReference type="EC" id="2.7.7.7" evidence="2"/>
<organism evidence="10">
    <name type="scientific">marine sediment metagenome</name>
    <dbReference type="NCBI Taxonomy" id="412755"/>
    <lineage>
        <taxon>unclassified sequences</taxon>
        <taxon>metagenomes</taxon>
        <taxon>ecological metagenomes</taxon>
    </lineage>
</organism>
<dbReference type="GO" id="GO:0003887">
    <property type="term" value="F:DNA-directed DNA polymerase activity"/>
    <property type="evidence" value="ECO:0007669"/>
    <property type="project" value="UniProtKB-KW"/>
</dbReference>
<accession>A0A0F9PB25</accession>
<reference evidence="10" key="1">
    <citation type="journal article" date="2015" name="Nature">
        <title>Complex archaea that bridge the gap between prokaryotes and eukaryotes.</title>
        <authorList>
            <person name="Spang A."/>
            <person name="Saw J.H."/>
            <person name="Jorgensen S.L."/>
            <person name="Zaremba-Niedzwiedzka K."/>
            <person name="Martijn J."/>
            <person name="Lind A.E."/>
            <person name="van Eijk R."/>
            <person name="Schleper C."/>
            <person name="Guy L."/>
            <person name="Ettema T.J."/>
        </authorList>
    </citation>
    <scope>NUCLEOTIDE SEQUENCE</scope>
</reference>
<name>A0A0F9PB25_9ZZZZ</name>
<evidence type="ECO:0000313" key="10">
    <source>
        <dbReference type="EMBL" id="KKN29040.1"/>
    </source>
</evidence>